<protein>
    <submittedName>
        <fullName evidence="7">Methyl-accepting chemotaxis protein</fullName>
    </submittedName>
</protein>
<dbReference type="Gene3D" id="1.10.287.950">
    <property type="entry name" value="Methyl-accepting chemotaxis protein"/>
    <property type="match status" value="1"/>
</dbReference>
<sequence>MNFFKNAKISTKLLTSFLFAGILMMLIGSIGVIDIKQINNSSNNLYSDNIVGISTISKLNKNAFEIYSNLELMYYVKDTNKIKQLADKNTKLANENNNIIKKYEGGITKNQDKKLISDFKDAIGGYRACNLEYTSLIISGKVEEAESKFLECTKMKEKVFNILSKMVELNDTWAKQQVQNNKQTFKSSLKMIVGLIILSAIALLLWASFIIKSITKPLNNIKKLASRLSTYDFSKDLLIDSKDEFGQVASELNKAQHNVGELIKNLINSSQEMSAASEELSATVEEITSKFETINASTREINGGVQETSATAEELSASIQEVNSSVSVLSDKALDGSNNAIEIKERANTVEKDSKLAVEDTEIVYTEMEKEILKDIENGKVVNDIKVMAETIASIAEQTNLLALNAAIEAARAGEHGKGFAVVADEVRKLAEQSSVAVENVKCTIEKVQVAFDNLSNNSNGLLKFMNDKVTPQFQAFVSIGGQYKKDGIFVNNMSEELASMTEEITATINQVSDAVQNMAQMAQDSSENLNGIQESINESNEAMEQVANTAQSQAEFAQKLNEMVQKFKI</sequence>
<dbReference type="PRINTS" id="PR00260">
    <property type="entry name" value="CHEMTRNSDUCR"/>
</dbReference>
<dbReference type="Pfam" id="PF00015">
    <property type="entry name" value="MCPsignal"/>
    <property type="match status" value="1"/>
</dbReference>
<dbReference type="PROSITE" id="PS50885">
    <property type="entry name" value="HAMP"/>
    <property type="match status" value="1"/>
</dbReference>
<keyword evidence="8" id="KW-1185">Reference proteome</keyword>
<feature type="domain" description="Methyl-accepting transducer" evidence="5">
    <location>
        <begin position="276"/>
        <end position="534"/>
    </location>
</feature>
<evidence type="ECO:0000259" key="5">
    <source>
        <dbReference type="PROSITE" id="PS50111"/>
    </source>
</evidence>
<dbReference type="RefSeq" id="WP_163248802.1">
    <property type="nucleotide sequence ID" value="NZ_SXDP01000002.1"/>
</dbReference>
<dbReference type="SMART" id="SM00283">
    <property type="entry name" value="MA"/>
    <property type="match status" value="1"/>
</dbReference>
<comment type="similarity">
    <text evidence="2">Belongs to the methyl-accepting chemotaxis (MCP) protein family.</text>
</comment>
<evidence type="ECO:0000256" key="2">
    <source>
        <dbReference type="ARBA" id="ARBA00029447"/>
    </source>
</evidence>
<dbReference type="InterPro" id="IPR024478">
    <property type="entry name" value="HlyB_4HB_MCP"/>
</dbReference>
<dbReference type="InterPro" id="IPR003660">
    <property type="entry name" value="HAMP_dom"/>
</dbReference>
<dbReference type="AlphaFoldDB" id="A0A6M0R8I1"/>
<feature type="transmembrane region" description="Helical" evidence="4">
    <location>
        <begin position="191"/>
        <end position="211"/>
    </location>
</feature>
<dbReference type="CDD" id="cd06225">
    <property type="entry name" value="HAMP"/>
    <property type="match status" value="1"/>
</dbReference>
<name>A0A6M0R8I1_9CLOT</name>
<keyword evidence="4" id="KW-0472">Membrane</keyword>
<dbReference type="GO" id="GO:0006935">
    <property type="term" value="P:chemotaxis"/>
    <property type="evidence" value="ECO:0007669"/>
    <property type="project" value="InterPro"/>
</dbReference>
<evidence type="ECO:0000259" key="6">
    <source>
        <dbReference type="PROSITE" id="PS50885"/>
    </source>
</evidence>
<dbReference type="GO" id="GO:0004888">
    <property type="term" value="F:transmembrane signaling receptor activity"/>
    <property type="evidence" value="ECO:0007669"/>
    <property type="project" value="InterPro"/>
</dbReference>
<dbReference type="PANTHER" id="PTHR32089:SF112">
    <property type="entry name" value="LYSOZYME-LIKE PROTEIN-RELATED"/>
    <property type="match status" value="1"/>
</dbReference>
<reference evidence="7 8" key="1">
    <citation type="submission" date="2019-04" db="EMBL/GenBank/DDBJ databases">
        <title>Genome sequencing of Clostridium botulinum Groups I-IV and Clostridium butyricum.</title>
        <authorList>
            <person name="Brunt J."/>
            <person name="Van Vliet A.H.M."/>
            <person name="Stringer S.C."/>
            <person name="Carter A.T."/>
            <person name="Peck M.W."/>
        </authorList>
    </citation>
    <scope>NUCLEOTIDE SEQUENCE [LARGE SCALE GENOMIC DNA]</scope>
    <source>
        <strain evidence="7 8">IFR 18/094</strain>
    </source>
</reference>
<dbReference type="PANTHER" id="PTHR32089">
    <property type="entry name" value="METHYL-ACCEPTING CHEMOTAXIS PROTEIN MCPB"/>
    <property type="match status" value="1"/>
</dbReference>
<dbReference type="Proteomes" id="UP000473885">
    <property type="component" value="Unassembled WGS sequence"/>
</dbReference>
<dbReference type="InterPro" id="IPR004089">
    <property type="entry name" value="MCPsignal_dom"/>
</dbReference>
<dbReference type="Pfam" id="PF00672">
    <property type="entry name" value="HAMP"/>
    <property type="match status" value="1"/>
</dbReference>
<feature type="domain" description="HAMP" evidence="6">
    <location>
        <begin position="212"/>
        <end position="264"/>
    </location>
</feature>
<evidence type="ECO:0000256" key="1">
    <source>
        <dbReference type="ARBA" id="ARBA00023224"/>
    </source>
</evidence>
<comment type="caution">
    <text evidence="7">The sequence shown here is derived from an EMBL/GenBank/DDBJ whole genome shotgun (WGS) entry which is preliminary data.</text>
</comment>
<dbReference type="GO" id="GO:0007165">
    <property type="term" value="P:signal transduction"/>
    <property type="evidence" value="ECO:0007669"/>
    <property type="project" value="UniProtKB-KW"/>
</dbReference>
<evidence type="ECO:0000256" key="4">
    <source>
        <dbReference type="SAM" id="Phobius"/>
    </source>
</evidence>
<dbReference type="PROSITE" id="PS50111">
    <property type="entry name" value="CHEMOTAXIS_TRANSDUC_2"/>
    <property type="match status" value="1"/>
</dbReference>
<keyword evidence="1 3" id="KW-0807">Transducer</keyword>
<dbReference type="EMBL" id="SXDP01000002">
    <property type="protein sequence ID" value="NEZ46551.1"/>
    <property type="molecule type" value="Genomic_DNA"/>
</dbReference>
<dbReference type="Pfam" id="PF12729">
    <property type="entry name" value="4HB_MCP_1"/>
    <property type="match status" value="1"/>
</dbReference>
<evidence type="ECO:0000256" key="3">
    <source>
        <dbReference type="PROSITE-ProRule" id="PRU00284"/>
    </source>
</evidence>
<dbReference type="SUPFAM" id="SSF58104">
    <property type="entry name" value="Methyl-accepting chemotaxis protein (MCP) signaling domain"/>
    <property type="match status" value="1"/>
</dbReference>
<dbReference type="InterPro" id="IPR004090">
    <property type="entry name" value="Chemotax_Me-accpt_rcpt"/>
</dbReference>
<accession>A0A6M0R8I1</accession>
<keyword evidence="4" id="KW-1133">Transmembrane helix</keyword>
<dbReference type="GO" id="GO:0016020">
    <property type="term" value="C:membrane"/>
    <property type="evidence" value="ECO:0007669"/>
    <property type="project" value="InterPro"/>
</dbReference>
<feature type="transmembrane region" description="Helical" evidence="4">
    <location>
        <begin position="13"/>
        <end position="33"/>
    </location>
</feature>
<evidence type="ECO:0000313" key="7">
    <source>
        <dbReference type="EMBL" id="NEZ46551.1"/>
    </source>
</evidence>
<organism evidence="7 8">
    <name type="scientific">Clostridium niameyense</name>
    <dbReference type="NCBI Taxonomy" id="1622073"/>
    <lineage>
        <taxon>Bacteria</taxon>
        <taxon>Bacillati</taxon>
        <taxon>Bacillota</taxon>
        <taxon>Clostridia</taxon>
        <taxon>Eubacteriales</taxon>
        <taxon>Clostridiaceae</taxon>
        <taxon>Clostridium</taxon>
    </lineage>
</organism>
<dbReference type="SMART" id="SM00304">
    <property type="entry name" value="HAMP"/>
    <property type="match status" value="1"/>
</dbReference>
<gene>
    <name evidence="7" type="ORF">FDF74_04890</name>
</gene>
<keyword evidence="4" id="KW-0812">Transmembrane</keyword>
<proteinExistence type="inferred from homology"/>
<evidence type="ECO:0000313" key="8">
    <source>
        <dbReference type="Proteomes" id="UP000473885"/>
    </source>
</evidence>